<evidence type="ECO:0000313" key="11">
    <source>
        <dbReference type="Proteomes" id="UP001314263"/>
    </source>
</evidence>
<keyword evidence="11" id="KW-1185">Reference proteome</keyword>
<keyword evidence="7" id="KW-0539">Nucleus</keyword>
<dbReference type="Pfam" id="PF03810">
    <property type="entry name" value="IBN_N"/>
    <property type="match status" value="1"/>
</dbReference>
<dbReference type="InterPro" id="IPR011989">
    <property type="entry name" value="ARM-like"/>
</dbReference>
<evidence type="ECO:0000259" key="9">
    <source>
        <dbReference type="PROSITE" id="PS50166"/>
    </source>
</evidence>
<comment type="subcellular location">
    <subcellularLocation>
        <location evidence="2">Cytoplasm</location>
    </subcellularLocation>
    <subcellularLocation>
        <location evidence="1">Nucleus</location>
    </subcellularLocation>
</comment>
<keyword evidence="4" id="KW-0813">Transport</keyword>
<evidence type="ECO:0000256" key="4">
    <source>
        <dbReference type="ARBA" id="ARBA00022448"/>
    </source>
</evidence>
<dbReference type="Gene3D" id="1.25.10.10">
    <property type="entry name" value="Leucine-rich Repeat Variant"/>
    <property type="match status" value="2"/>
</dbReference>
<evidence type="ECO:0000256" key="5">
    <source>
        <dbReference type="ARBA" id="ARBA00022490"/>
    </source>
</evidence>
<dbReference type="InterPro" id="IPR044189">
    <property type="entry name" value="XPO4/7-like"/>
</dbReference>
<comment type="similarity">
    <text evidence="3">Belongs to the exportin family.</text>
</comment>
<dbReference type="InterPro" id="IPR001494">
    <property type="entry name" value="Importin-beta_N"/>
</dbReference>
<evidence type="ECO:0000256" key="2">
    <source>
        <dbReference type="ARBA" id="ARBA00004496"/>
    </source>
</evidence>
<sequence>METIQAALEMACAQYELQAAVPTLRKQAEEEIQRFRYLPKPINVCQYILEHSGSLGARFQAAGTLREAAVREWAITPKEERLHLRSYLLHYLVRRPHGDSDIVAAQLAAALASLLKRGWLESSKAERNAFFEELEYVFSASEGKAPARRAWARVLMSVVEEFSPATASMLGLPWDFHERCRAGLEADYLQPMYLHARSVARESAAAGLAGQDGGTCQASLALMCAILSWDFRQAAVPMPVFGGGRPSSSSTAVKPGLQWRAVLLSPESLEWLSGLLAQLRGRAEHPLAMSARQLLVLLCSVSGDIFPRADDEQARAQLGLQQQQQQQNQGGAEVRQAYLGALLGVVLPWVAPADRAMHTAAANSEAELLDACRALSMLASVHRARGFLQAGAQAPSGQGPLNAVAAITAACIAAGGVSEEQEGLWAAEATDMLLDAWVELLFERSAGFAKGEPAASQEAAASTTVFQALVQAALADAAAGAQDDEAEGEAADDAGVGAMAEREDWYARAAAVGRAGAAQNAGYLAQRIAEQQQALQQCAATGQDPSEALEALHWLTRMSAHFLADSGDGEVPYSPMAIAHAAASSPPGHDPAEALAHSLLGVLGLCLDERGSSIASPRLMEAAAWGCARWADSYLMPDDPASEGLQASFGAKGGGGPHIVAVLLQAAIALLSRYPGEVDLHRVVVARLLPVLTQRSATCMCLVRLEPWHALLQGFAGQAEPIRALAGPTARALARTLIVAASGLDNVREGQGYIENLLGPMIEEVQGLAARADLAAIAQHGEVMSRLAYLLEVFRGCMRGSGPKSQPALLGVVKQIAEPLVLLQKVYNTQHQVTCLILKLVADIVEAHISFAQAADASALCSLVLRLLQQYAGFNQGRTSVAAAVRLRDEAAHEAGRDLKALIKLLTLLTQRDVLDFGGDGADANPDIAQVVFMGLDMVIPLMTGELLHFPKLIRAFFSLISYMLEVYPERVAALPEAQMRTLVAALEFGVSSLDLDVMQGSLEALASLARQHYLTASRGQPGITSPQGDRLLAGFVELLFRRLLLEDLGNDTAELAADALLPLILAHSDTFQSFGEKVLSAQQDEQARHALQRALSELMTGNELQGNVDRNNRRRFRVNLSKAIVDVRGLVRMQ</sequence>
<keyword evidence="5" id="KW-0963">Cytoplasm</keyword>
<evidence type="ECO:0000256" key="7">
    <source>
        <dbReference type="ARBA" id="ARBA00023242"/>
    </source>
</evidence>
<dbReference type="PANTHER" id="PTHR12596">
    <property type="entry name" value="EXPORTIN 4,7-RELATED"/>
    <property type="match status" value="1"/>
</dbReference>
<gene>
    <name evidence="10" type="ORF">CVIRNUC_000592</name>
</gene>
<dbReference type="GO" id="GO:0031267">
    <property type="term" value="F:small GTPase binding"/>
    <property type="evidence" value="ECO:0007669"/>
    <property type="project" value="InterPro"/>
</dbReference>
<dbReference type="SUPFAM" id="SSF48371">
    <property type="entry name" value="ARM repeat"/>
    <property type="match status" value="1"/>
</dbReference>
<protein>
    <recommendedName>
        <fullName evidence="8">Exportin-4</fullName>
    </recommendedName>
</protein>
<dbReference type="InterPro" id="IPR016024">
    <property type="entry name" value="ARM-type_fold"/>
</dbReference>
<reference evidence="10 11" key="1">
    <citation type="submission" date="2023-10" db="EMBL/GenBank/DDBJ databases">
        <authorList>
            <person name="Maclean D."/>
            <person name="Macfadyen A."/>
        </authorList>
    </citation>
    <scope>NUCLEOTIDE SEQUENCE [LARGE SCALE GENOMIC DNA]</scope>
</reference>
<feature type="domain" description="Importin N-terminal" evidence="9">
    <location>
        <begin position="28"/>
        <end position="94"/>
    </location>
</feature>
<evidence type="ECO:0000256" key="3">
    <source>
        <dbReference type="ARBA" id="ARBA00009466"/>
    </source>
</evidence>
<evidence type="ECO:0000313" key="10">
    <source>
        <dbReference type="EMBL" id="CAK0735505.1"/>
    </source>
</evidence>
<dbReference type="GO" id="GO:0005643">
    <property type="term" value="C:nuclear pore"/>
    <property type="evidence" value="ECO:0007669"/>
    <property type="project" value="TreeGrafter"/>
</dbReference>
<accession>A0AAV1HU72</accession>
<keyword evidence="6" id="KW-0653">Protein transport</keyword>
<organism evidence="10 11">
    <name type="scientific">Coccomyxa viridis</name>
    <dbReference type="NCBI Taxonomy" id="1274662"/>
    <lineage>
        <taxon>Eukaryota</taxon>
        <taxon>Viridiplantae</taxon>
        <taxon>Chlorophyta</taxon>
        <taxon>core chlorophytes</taxon>
        <taxon>Trebouxiophyceae</taxon>
        <taxon>Trebouxiophyceae incertae sedis</taxon>
        <taxon>Coccomyxaceae</taxon>
        <taxon>Coccomyxa</taxon>
    </lineage>
</organism>
<dbReference type="PROSITE" id="PS50166">
    <property type="entry name" value="IMPORTIN_B_NT"/>
    <property type="match status" value="1"/>
</dbReference>
<dbReference type="PANTHER" id="PTHR12596:SF1">
    <property type="entry name" value="EXPORTIN-4"/>
    <property type="match status" value="1"/>
</dbReference>
<dbReference type="Proteomes" id="UP001314263">
    <property type="component" value="Unassembled WGS sequence"/>
</dbReference>
<comment type="caution">
    <text evidence="10">The sequence shown here is derived from an EMBL/GenBank/DDBJ whole genome shotgun (WGS) entry which is preliminary data.</text>
</comment>
<evidence type="ECO:0000256" key="1">
    <source>
        <dbReference type="ARBA" id="ARBA00004123"/>
    </source>
</evidence>
<name>A0AAV1HU72_9CHLO</name>
<dbReference type="GO" id="GO:0005737">
    <property type="term" value="C:cytoplasm"/>
    <property type="evidence" value="ECO:0007669"/>
    <property type="project" value="UniProtKB-SubCell"/>
</dbReference>
<dbReference type="EMBL" id="CAUYUE010000001">
    <property type="protein sequence ID" value="CAK0735505.1"/>
    <property type="molecule type" value="Genomic_DNA"/>
</dbReference>
<dbReference type="AlphaFoldDB" id="A0AAV1HU72"/>
<dbReference type="GO" id="GO:0006611">
    <property type="term" value="P:protein export from nucleus"/>
    <property type="evidence" value="ECO:0007669"/>
    <property type="project" value="TreeGrafter"/>
</dbReference>
<dbReference type="GO" id="GO:0005049">
    <property type="term" value="F:nuclear export signal receptor activity"/>
    <property type="evidence" value="ECO:0007669"/>
    <property type="project" value="InterPro"/>
</dbReference>
<evidence type="ECO:0000256" key="8">
    <source>
        <dbReference type="ARBA" id="ARBA00040444"/>
    </source>
</evidence>
<proteinExistence type="inferred from homology"/>
<evidence type="ECO:0000256" key="6">
    <source>
        <dbReference type="ARBA" id="ARBA00022927"/>
    </source>
</evidence>